<comment type="caution">
    <text evidence="5">The sequence shown here is derived from an EMBL/GenBank/DDBJ whole genome shotgun (WGS) entry which is preliminary data.</text>
</comment>
<feature type="region of interest" description="Disordered" evidence="2">
    <location>
        <begin position="303"/>
        <end position="343"/>
    </location>
</feature>
<dbReference type="CDD" id="cd17057">
    <property type="entry name" value="Ubl_TMUB1_like"/>
    <property type="match status" value="1"/>
</dbReference>
<feature type="transmembrane region" description="Helical" evidence="3">
    <location>
        <begin position="48"/>
        <end position="66"/>
    </location>
</feature>
<protein>
    <recommendedName>
        <fullName evidence="4">Ubiquitin-like domain-containing protein</fullName>
    </recommendedName>
</protein>
<feature type="region of interest" description="Disordered" evidence="2">
    <location>
        <begin position="94"/>
        <end position="117"/>
    </location>
</feature>
<dbReference type="InterPro" id="IPR040352">
    <property type="entry name" value="TMUB1/2"/>
</dbReference>
<evidence type="ECO:0000256" key="1">
    <source>
        <dbReference type="SAM" id="Coils"/>
    </source>
</evidence>
<evidence type="ECO:0000256" key="2">
    <source>
        <dbReference type="SAM" id="MobiDB-lite"/>
    </source>
</evidence>
<dbReference type="SUPFAM" id="SSF54236">
    <property type="entry name" value="Ubiquitin-like"/>
    <property type="match status" value="1"/>
</dbReference>
<organism evidence="5 6">
    <name type="scientific">Sinanodonta woodiana</name>
    <name type="common">Chinese pond mussel</name>
    <name type="synonym">Anodonta woodiana</name>
    <dbReference type="NCBI Taxonomy" id="1069815"/>
    <lineage>
        <taxon>Eukaryota</taxon>
        <taxon>Metazoa</taxon>
        <taxon>Spiralia</taxon>
        <taxon>Lophotrochozoa</taxon>
        <taxon>Mollusca</taxon>
        <taxon>Bivalvia</taxon>
        <taxon>Autobranchia</taxon>
        <taxon>Heteroconchia</taxon>
        <taxon>Palaeoheterodonta</taxon>
        <taxon>Unionida</taxon>
        <taxon>Unionoidea</taxon>
        <taxon>Unionidae</taxon>
        <taxon>Unioninae</taxon>
        <taxon>Sinanodonta</taxon>
    </lineage>
</organism>
<dbReference type="Pfam" id="PF00240">
    <property type="entry name" value="ubiquitin"/>
    <property type="match status" value="1"/>
</dbReference>
<sequence>MRKYVPLKSTNDSEVNFWSYVSGITILKFVTKKDILRMTWIEGVGDEVTVFFGIVIIVLVISLAWLSTGIRDIPLIGVIIIELTTRRQRVSQVNNQGTPIVQTSDDSTPETDSSTGDIFQTEDVSTEQEGHQVQGHVVQEDQEEQGLQEERTEGQDNKNLKEVQKGQSDSGESGNKEIGHSEDVVEDFTEAKEAFKTKAESQENKEKMLKTELSDTDLRHRRMTFFEKATKLDNESMDLSFRDNIPVNNSQTTDNVSLLEKKTILDTDFDDNTCSECHMNLAHSGNGEKSGIPNSVVVSNVNRPATKTEELRQESERVAEELSNTSQSENVTTQPDGFTEENTINSDSTMIRIRLKYFNDSQRLVSANPTDTVENFRRTHFSVELSENKLIRFIFNGQELRINSSTLEAYNIVDNSVIHCLISQDPSQTAAVHTSDDESGFDMGVVMFPLFGLLLAIIWYFRFTYRQFFNVTSTLSLAGITFLFLAALCASFRRRHGHEHLE</sequence>
<evidence type="ECO:0000313" key="6">
    <source>
        <dbReference type="Proteomes" id="UP001634394"/>
    </source>
</evidence>
<feature type="compositionally biased region" description="Low complexity" evidence="2">
    <location>
        <begin position="103"/>
        <end position="117"/>
    </location>
</feature>
<dbReference type="PANTHER" id="PTHR14557">
    <property type="entry name" value="PROTEIN C7ORF21"/>
    <property type="match status" value="1"/>
</dbReference>
<accession>A0ABD3TFQ7</accession>
<feature type="domain" description="Ubiquitin-like" evidence="4">
    <location>
        <begin position="351"/>
        <end position="427"/>
    </location>
</feature>
<feature type="compositionally biased region" description="Basic and acidic residues" evidence="2">
    <location>
        <begin position="306"/>
        <end position="320"/>
    </location>
</feature>
<evidence type="ECO:0000259" key="4">
    <source>
        <dbReference type="PROSITE" id="PS50053"/>
    </source>
</evidence>
<keyword evidence="1" id="KW-0175">Coiled coil</keyword>
<keyword evidence="3" id="KW-0472">Membrane</keyword>
<dbReference type="PANTHER" id="PTHR14557:SF5">
    <property type="entry name" value="UBIQUITIN-LIKE DOMAIN-CONTAINING PROTEIN"/>
    <property type="match status" value="1"/>
</dbReference>
<keyword evidence="6" id="KW-1185">Reference proteome</keyword>
<dbReference type="AlphaFoldDB" id="A0ABD3TFQ7"/>
<gene>
    <name evidence="5" type="ORF">ACJMK2_021305</name>
</gene>
<feature type="region of interest" description="Disordered" evidence="2">
    <location>
        <begin position="140"/>
        <end position="184"/>
    </location>
</feature>
<dbReference type="Proteomes" id="UP001634394">
    <property type="component" value="Unassembled WGS sequence"/>
</dbReference>
<dbReference type="InterPro" id="IPR000626">
    <property type="entry name" value="Ubiquitin-like_dom"/>
</dbReference>
<dbReference type="InterPro" id="IPR029071">
    <property type="entry name" value="Ubiquitin-like_domsf"/>
</dbReference>
<reference evidence="5 6" key="1">
    <citation type="submission" date="2024-11" db="EMBL/GenBank/DDBJ databases">
        <title>Chromosome-level genome assembly of the freshwater bivalve Anodonta woodiana.</title>
        <authorList>
            <person name="Chen X."/>
        </authorList>
    </citation>
    <scope>NUCLEOTIDE SEQUENCE [LARGE SCALE GENOMIC DNA]</scope>
    <source>
        <strain evidence="5">MN2024</strain>
        <tissue evidence="5">Gills</tissue>
    </source>
</reference>
<feature type="transmembrane region" description="Helical" evidence="3">
    <location>
        <begin position="443"/>
        <end position="462"/>
    </location>
</feature>
<evidence type="ECO:0000256" key="3">
    <source>
        <dbReference type="SAM" id="Phobius"/>
    </source>
</evidence>
<keyword evidence="3" id="KW-1133">Transmembrane helix</keyword>
<dbReference type="SMART" id="SM00213">
    <property type="entry name" value="UBQ"/>
    <property type="match status" value="1"/>
</dbReference>
<dbReference type="Gene3D" id="3.10.20.90">
    <property type="entry name" value="Phosphatidylinositol 3-kinase Catalytic Subunit, Chain A, domain 1"/>
    <property type="match status" value="1"/>
</dbReference>
<evidence type="ECO:0000313" key="5">
    <source>
        <dbReference type="EMBL" id="KAL3835844.1"/>
    </source>
</evidence>
<keyword evidence="3" id="KW-0812">Transmembrane</keyword>
<proteinExistence type="predicted"/>
<dbReference type="PROSITE" id="PS50053">
    <property type="entry name" value="UBIQUITIN_2"/>
    <property type="match status" value="1"/>
</dbReference>
<feature type="coiled-coil region" evidence="1">
    <location>
        <begin position="185"/>
        <end position="212"/>
    </location>
</feature>
<feature type="compositionally biased region" description="Polar residues" evidence="2">
    <location>
        <begin position="322"/>
        <end position="343"/>
    </location>
</feature>
<feature type="compositionally biased region" description="Basic and acidic residues" evidence="2">
    <location>
        <begin position="148"/>
        <end position="164"/>
    </location>
</feature>
<name>A0ABD3TFQ7_SINWO</name>
<feature type="transmembrane region" description="Helical" evidence="3">
    <location>
        <begin position="468"/>
        <end position="492"/>
    </location>
</feature>
<feature type="compositionally biased region" description="Basic and acidic residues" evidence="2">
    <location>
        <begin position="174"/>
        <end position="184"/>
    </location>
</feature>
<dbReference type="EMBL" id="JBJQND010000018">
    <property type="protein sequence ID" value="KAL3835844.1"/>
    <property type="molecule type" value="Genomic_DNA"/>
</dbReference>